<dbReference type="SUPFAM" id="SSF116842">
    <property type="entry name" value="XseB-like"/>
    <property type="match status" value="1"/>
</dbReference>
<comment type="subunit">
    <text evidence="6">Heterooligomer composed of large and small subunits.</text>
</comment>
<dbReference type="NCBIfam" id="TIGR01280">
    <property type="entry name" value="xseB"/>
    <property type="match status" value="1"/>
</dbReference>
<dbReference type="GO" id="GO:0009318">
    <property type="term" value="C:exodeoxyribonuclease VII complex"/>
    <property type="evidence" value="ECO:0007669"/>
    <property type="project" value="UniProtKB-UniRule"/>
</dbReference>
<dbReference type="Gene3D" id="1.10.287.1040">
    <property type="entry name" value="Exonuclease VII, small subunit"/>
    <property type="match status" value="1"/>
</dbReference>
<feature type="region of interest" description="Disordered" evidence="7">
    <location>
        <begin position="59"/>
        <end position="80"/>
    </location>
</feature>
<evidence type="ECO:0000313" key="9">
    <source>
        <dbReference type="Proteomes" id="UP000051249"/>
    </source>
</evidence>
<proteinExistence type="inferred from homology"/>
<keyword evidence="4 6" id="KW-0378">Hydrolase</keyword>
<comment type="catalytic activity">
    <reaction evidence="6">
        <text>Exonucleolytic cleavage in either 5'- to 3'- or 3'- to 5'-direction to yield nucleoside 5'-phosphates.</text>
        <dbReference type="EC" id="3.1.11.6"/>
    </reaction>
</comment>
<evidence type="ECO:0000256" key="7">
    <source>
        <dbReference type="SAM" id="MobiDB-lite"/>
    </source>
</evidence>
<dbReference type="InterPro" id="IPR003761">
    <property type="entry name" value="Exonuc_VII_S"/>
</dbReference>
<dbReference type="GO" id="GO:0008855">
    <property type="term" value="F:exodeoxyribonuclease VII activity"/>
    <property type="evidence" value="ECO:0007669"/>
    <property type="project" value="UniProtKB-UniRule"/>
</dbReference>
<dbReference type="PANTHER" id="PTHR34137:SF1">
    <property type="entry name" value="EXODEOXYRIBONUCLEASE 7 SMALL SUBUNIT"/>
    <property type="match status" value="1"/>
</dbReference>
<sequence>MANKKTFEDNLKELEQIVNNLEKGDVPLEEALTEFQKGVQLSGELQDTLKNAEKTLTKVMDEDGKESDFDLKDQSTDQND</sequence>
<dbReference type="NCBIfam" id="NF002138">
    <property type="entry name" value="PRK00977.1-2"/>
    <property type="match status" value="1"/>
</dbReference>
<dbReference type="EMBL" id="JQCQ01000015">
    <property type="protein sequence ID" value="KRO25183.1"/>
    <property type="molecule type" value="Genomic_DNA"/>
</dbReference>
<dbReference type="Proteomes" id="UP000051249">
    <property type="component" value="Unassembled WGS sequence"/>
</dbReference>
<dbReference type="GO" id="GO:0006308">
    <property type="term" value="P:DNA catabolic process"/>
    <property type="evidence" value="ECO:0007669"/>
    <property type="project" value="UniProtKB-UniRule"/>
</dbReference>
<keyword evidence="3 6" id="KW-0540">Nuclease</keyword>
<evidence type="ECO:0000256" key="4">
    <source>
        <dbReference type="ARBA" id="ARBA00022801"/>
    </source>
</evidence>
<comment type="subcellular location">
    <subcellularLocation>
        <location evidence="6">Cytoplasm</location>
    </subcellularLocation>
</comment>
<protein>
    <recommendedName>
        <fullName evidence="6">Exodeoxyribonuclease 7 small subunit</fullName>
        <ecNumber evidence="6">3.1.11.6</ecNumber>
    </recommendedName>
    <alternativeName>
        <fullName evidence="6">Exodeoxyribonuclease VII small subunit</fullName>
        <shortName evidence="6">Exonuclease VII small subunit</shortName>
    </alternativeName>
</protein>
<name>A0A0R2NH97_9LACO</name>
<comment type="function">
    <text evidence="6">Bidirectionally degrades single-stranded DNA into large acid-insoluble oligonucleotides, which are then degraded further into small acid-soluble oligonucleotides.</text>
</comment>
<dbReference type="EC" id="3.1.11.6" evidence="6"/>
<evidence type="ECO:0000313" key="8">
    <source>
        <dbReference type="EMBL" id="KRO25183.1"/>
    </source>
</evidence>
<dbReference type="HAMAP" id="MF_00337">
    <property type="entry name" value="Exonuc_7_S"/>
    <property type="match status" value="1"/>
</dbReference>
<dbReference type="PANTHER" id="PTHR34137">
    <property type="entry name" value="EXODEOXYRIBONUCLEASE 7 SMALL SUBUNIT"/>
    <property type="match status" value="1"/>
</dbReference>
<dbReference type="RefSeq" id="WP_057799378.1">
    <property type="nucleotide sequence ID" value="NZ_BJZZ01000014.1"/>
</dbReference>
<accession>A0A0R2NH97</accession>
<evidence type="ECO:0000256" key="5">
    <source>
        <dbReference type="ARBA" id="ARBA00022839"/>
    </source>
</evidence>
<keyword evidence="5 6" id="KW-0269">Exonuclease</keyword>
<dbReference type="OrthoDB" id="9798666at2"/>
<dbReference type="InterPro" id="IPR037004">
    <property type="entry name" value="Exonuc_VII_ssu_sf"/>
</dbReference>
<reference evidence="8 9" key="1">
    <citation type="journal article" date="2015" name="Genome Announc.">
        <title>Expanding the biotechnology potential of lactobacilli through comparative genomics of 213 strains and associated genera.</title>
        <authorList>
            <person name="Sun Z."/>
            <person name="Harris H.M."/>
            <person name="McCann A."/>
            <person name="Guo C."/>
            <person name="Argimon S."/>
            <person name="Zhang W."/>
            <person name="Yang X."/>
            <person name="Jeffery I.B."/>
            <person name="Cooney J.C."/>
            <person name="Kagawa T.F."/>
            <person name="Liu W."/>
            <person name="Song Y."/>
            <person name="Salvetti E."/>
            <person name="Wrobel A."/>
            <person name="Rasinkangas P."/>
            <person name="Parkhill J."/>
            <person name="Rea M.C."/>
            <person name="O'Sullivan O."/>
            <person name="Ritari J."/>
            <person name="Douillard F.P."/>
            <person name="Paul Ross R."/>
            <person name="Yang R."/>
            <person name="Briner A.E."/>
            <person name="Felis G.E."/>
            <person name="de Vos W.M."/>
            <person name="Barrangou R."/>
            <person name="Klaenhammer T.R."/>
            <person name="Caufield P.W."/>
            <person name="Cui Y."/>
            <person name="Zhang H."/>
            <person name="O'Toole P.W."/>
        </authorList>
    </citation>
    <scope>NUCLEOTIDE SEQUENCE [LARGE SCALE GENOMIC DNA]</scope>
    <source>
        <strain evidence="8 9">DSM 23026</strain>
    </source>
</reference>
<dbReference type="PATRIC" id="fig|480391.4.peg.414"/>
<gene>
    <name evidence="6" type="primary">xseB</name>
    <name evidence="8" type="ORF">IV88_GL000410</name>
</gene>
<evidence type="ECO:0000256" key="3">
    <source>
        <dbReference type="ARBA" id="ARBA00022722"/>
    </source>
</evidence>
<evidence type="ECO:0000256" key="1">
    <source>
        <dbReference type="ARBA" id="ARBA00009998"/>
    </source>
</evidence>
<comment type="caution">
    <text evidence="8">The sequence shown here is derived from an EMBL/GenBank/DDBJ whole genome shotgun (WGS) entry which is preliminary data.</text>
</comment>
<keyword evidence="9" id="KW-1185">Reference proteome</keyword>
<evidence type="ECO:0000256" key="6">
    <source>
        <dbReference type="HAMAP-Rule" id="MF_00337"/>
    </source>
</evidence>
<dbReference type="PIRSF" id="PIRSF006488">
    <property type="entry name" value="Exonuc_VII_S"/>
    <property type="match status" value="1"/>
</dbReference>
<dbReference type="Pfam" id="PF02609">
    <property type="entry name" value="Exonuc_VII_S"/>
    <property type="match status" value="1"/>
</dbReference>
<keyword evidence="2 6" id="KW-0963">Cytoplasm</keyword>
<dbReference type="GO" id="GO:0005829">
    <property type="term" value="C:cytosol"/>
    <property type="evidence" value="ECO:0007669"/>
    <property type="project" value="TreeGrafter"/>
</dbReference>
<comment type="similarity">
    <text evidence="1 6">Belongs to the XseB family.</text>
</comment>
<dbReference type="AlphaFoldDB" id="A0A0R2NH97"/>
<evidence type="ECO:0000256" key="2">
    <source>
        <dbReference type="ARBA" id="ARBA00022490"/>
    </source>
</evidence>
<organism evidence="8 9">
    <name type="scientific">Pediococcus argentinicus</name>
    <dbReference type="NCBI Taxonomy" id="480391"/>
    <lineage>
        <taxon>Bacteria</taxon>
        <taxon>Bacillati</taxon>
        <taxon>Bacillota</taxon>
        <taxon>Bacilli</taxon>
        <taxon>Lactobacillales</taxon>
        <taxon>Lactobacillaceae</taxon>
        <taxon>Pediococcus</taxon>
    </lineage>
</organism>